<reference evidence="1 2" key="1">
    <citation type="submission" date="2019-06" db="EMBL/GenBank/DDBJ databases">
        <title>Genomic Encyclopedia of Archaeal and Bacterial Type Strains, Phase II (KMG-II): from individual species to whole genera.</title>
        <authorList>
            <person name="Goeker M."/>
        </authorList>
    </citation>
    <scope>NUCLEOTIDE SEQUENCE [LARGE SCALE GENOMIC DNA]</scope>
    <source>
        <strain evidence="1 2">DSM 18423</strain>
    </source>
</reference>
<dbReference type="AlphaFoldDB" id="A0A543K9E4"/>
<dbReference type="PANTHER" id="PTHR30565">
    <property type="entry name" value="PROTEIN YCIF"/>
    <property type="match status" value="1"/>
</dbReference>
<dbReference type="EMBL" id="VFPT01000001">
    <property type="protein sequence ID" value="TQM91700.1"/>
    <property type="molecule type" value="Genomic_DNA"/>
</dbReference>
<accession>A0A543K9E4</accession>
<dbReference type="Gene3D" id="1.20.1260.10">
    <property type="match status" value="1"/>
</dbReference>
<keyword evidence="2" id="KW-1185">Reference proteome</keyword>
<dbReference type="InterPro" id="IPR047114">
    <property type="entry name" value="YciF"/>
</dbReference>
<protein>
    <submittedName>
        <fullName evidence="1">Ferritin-like metal-binding protein YciE</fullName>
    </submittedName>
</protein>
<sequence>MDNLKDVYIDQLQDLYSANRQALRVVDELAKAATSTALHAALERGVAGIKDGEQNLEKLIRAKDANPNAEHCKGMEGLVREAKAHALNAEFGMDAARDAVIITQYQRMAHYAIAGYGCAAAFAKQLGFDDDAATLRGMLDAAYSGDKTLSEIAEQTVNKRAA</sequence>
<dbReference type="Pfam" id="PF05974">
    <property type="entry name" value="DUF892"/>
    <property type="match status" value="1"/>
</dbReference>
<gene>
    <name evidence="1" type="ORF">BD293_0275</name>
</gene>
<evidence type="ECO:0000313" key="2">
    <source>
        <dbReference type="Proteomes" id="UP000320582"/>
    </source>
</evidence>
<dbReference type="InterPro" id="IPR010287">
    <property type="entry name" value="DUF892_YciF-like"/>
</dbReference>
<name>A0A543K9E4_9RHOB</name>
<comment type="caution">
    <text evidence="1">The sequence shown here is derived from an EMBL/GenBank/DDBJ whole genome shotgun (WGS) entry which is preliminary data.</text>
</comment>
<organism evidence="1 2">
    <name type="scientific">Roseinatronobacter monicus</name>
    <dbReference type="NCBI Taxonomy" id="393481"/>
    <lineage>
        <taxon>Bacteria</taxon>
        <taxon>Pseudomonadati</taxon>
        <taxon>Pseudomonadota</taxon>
        <taxon>Alphaproteobacteria</taxon>
        <taxon>Rhodobacterales</taxon>
        <taxon>Paracoccaceae</taxon>
        <taxon>Roseinatronobacter</taxon>
    </lineage>
</organism>
<dbReference type="Proteomes" id="UP000320582">
    <property type="component" value="Unassembled WGS sequence"/>
</dbReference>
<dbReference type="RefSeq" id="WP_142079470.1">
    <property type="nucleotide sequence ID" value="NZ_VFPT01000001.1"/>
</dbReference>
<dbReference type="InterPro" id="IPR009078">
    <property type="entry name" value="Ferritin-like_SF"/>
</dbReference>
<dbReference type="PANTHER" id="PTHR30565:SF9">
    <property type="entry name" value="PROTEIN YCIF"/>
    <property type="match status" value="1"/>
</dbReference>
<dbReference type="InterPro" id="IPR012347">
    <property type="entry name" value="Ferritin-like"/>
</dbReference>
<dbReference type="SUPFAM" id="SSF47240">
    <property type="entry name" value="Ferritin-like"/>
    <property type="match status" value="1"/>
</dbReference>
<dbReference type="OrthoDB" id="9795056at2"/>
<proteinExistence type="predicted"/>
<evidence type="ECO:0000313" key="1">
    <source>
        <dbReference type="EMBL" id="TQM91700.1"/>
    </source>
</evidence>